<gene>
    <name evidence="1" type="ORF">COF81_09475</name>
</gene>
<sequence length="116" mass="13113">MLANNGGDTLFYTVVASFNMASYGEVVNETFLHLENANKFAAEQKQDFFDRVRKESTNYYSGVVLDEDFSIHEENKRLFYFYGVTDDGDNVVTASVTESVFMDEPQAIITVPEPIS</sequence>
<dbReference type="Proteomes" id="UP000221918">
    <property type="component" value="Unassembled WGS sequence"/>
</dbReference>
<evidence type="ECO:0000313" key="1">
    <source>
        <dbReference type="EMBL" id="PHE99938.1"/>
    </source>
</evidence>
<name>A0ABD6TBZ5_9BACI</name>
<comment type="caution">
    <text evidence="1">The sequence shown here is derived from an EMBL/GenBank/DDBJ whole genome shotgun (WGS) entry which is preliminary data.</text>
</comment>
<accession>A0ABD6TBZ5</accession>
<organism evidence="1 2">
    <name type="scientific">Bacillus pseudomycoides</name>
    <dbReference type="NCBI Taxonomy" id="64104"/>
    <lineage>
        <taxon>Bacteria</taxon>
        <taxon>Bacillati</taxon>
        <taxon>Bacillota</taxon>
        <taxon>Bacilli</taxon>
        <taxon>Bacillales</taxon>
        <taxon>Bacillaceae</taxon>
        <taxon>Bacillus</taxon>
        <taxon>Bacillus cereus group</taxon>
    </lineage>
</organism>
<evidence type="ECO:0000313" key="2">
    <source>
        <dbReference type="Proteomes" id="UP000221918"/>
    </source>
</evidence>
<reference evidence="1 2" key="1">
    <citation type="submission" date="2017-09" db="EMBL/GenBank/DDBJ databases">
        <title>Large-scale bioinformatics analysis of Bacillus genomes uncovers conserved roles of natural products in bacterial physiology.</title>
        <authorList>
            <consortium name="Agbiome Team Llc"/>
            <person name="Bleich R.M."/>
            <person name="Grubbs K.J."/>
            <person name="Santa Maria K.C."/>
            <person name="Allen S.E."/>
            <person name="Farag S."/>
            <person name="Shank E.A."/>
            <person name="Bowers A."/>
        </authorList>
    </citation>
    <scope>NUCLEOTIDE SEQUENCE [LARGE SCALE GENOMIC DNA]</scope>
    <source>
        <strain evidence="1 2">AFS037265</strain>
    </source>
</reference>
<proteinExistence type="predicted"/>
<dbReference type="EMBL" id="NUTL01000037">
    <property type="protein sequence ID" value="PHE99938.1"/>
    <property type="molecule type" value="Genomic_DNA"/>
</dbReference>
<dbReference type="AlphaFoldDB" id="A0ABD6TBZ5"/>
<protein>
    <submittedName>
        <fullName evidence="1">Uncharacterized protein</fullName>
    </submittedName>
</protein>